<dbReference type="CDD" id="cd04301">
    <property type="entry name" value="NAT_SF"/>
    <property type="match status" value="1"/>
</dbReference>
<dbReference type="EMBL" id="BNAY01000011">
    <property type="protein sequence ID" value="GHH34496.1"/>
    <property type="molecule type" value="Genomic_DNA"/>
</dbReference>
<sequence length="362" mass="40838">MLLLRVLPTKGWRLNPIPGIYQRGPGRTGRPKGFAGRCGDRIDLSAGFPPDGSDDLTRTDVTLRPITGRDELALFNRFPYVLNEELEDDLAAGRRRPEWLWVALRGDELLARVAWWCRVGDDAPFLMDVFDLESVDVGEQLLRKALAEVVPAGTRPPEYGRFIPPGWREDDASRRVVEDRMTATERTGAALFVERLRLEWRPGTPIPEPSGRLAFRPFHDTDEVLDLMTRVMDGTLDAHSRDDLTRMPARDAAIRHYEDELAHYRSPRDWWRVATLPDGEPAGFVTPARNDYNAVIGYLAVLPEHRGNGHIDDILAEGTRILAAQDVPRIRAATDVGNVPMAKAFGRLGYVNFERAITMTWP</sequence>
<name>A0ABQ3M8U6_9PSEU</name>
<gene>
    <name evidence="2" type="ORF">GCM10017790_74490</name>
</gene>
<feature type="domain" description="N-acetyltransferase" evidence="1">
    <location>
        <begin position="213"/>
        <end position="362"/>
    </location>
</feature>
<organism evidence="2 3">
    <name type="scientific">Amycolatopsis oliviviridis</name>
    <dbReference type="NCBI Taxonomy" id="1471590"/>
    <lineage>
        <taxon>Bacteria</taxon>
        <taxon>Bacillati</taxon>
        <taxon>Actinomycetota</taxon>
        <taxon>Actinomycetes</taxon>
        <taxon>Pseudonocardiales</taxon>
        <taxon>Pseudonocardiaceae</taxon>
        <taxon>Amycolatopsis</taxon>
    </lineage>
</organism>
<proteinExistence type="predicted"/>
<reference evidence="3" key="1">
    <citation type="journal article" date="2019" name="Int. J. Syst. Evol. Microbiol.">
        <title>The Global Catalogue of Microorganisms (GCM) 10K type strain sequencing project: providing services to taxonomists for standard genome sequencing and annotation.</title>
        <authorList>
            <consortium name="The Broad Institute Genomics Platform"/>
            <consortium name="The Broad Institute Genome Sequencing Center for Infectious Disease"/>
            <person name="Wu L."/>
            <person name="Ma J."/>
        </authorList>
    </citation>
    <scope>NUCLEOTIDE SEQUENCE [LARGE SCALE GENOMIC DNA]</scope>
    <source>
        <strain evidence="3">CGMCC 4.7683</strain>
    </source>
</reference>
<dbReference type="SUPFAM" id="SSF55729">
    <property type="entry name" value="Acyl-CoA N-acyltransferases (Nat)"/>
    <property type="match status" value="1"/>
</dbReference>
<dbReference type="PROSITE" id="PS51186">
    <property type="entry name" value="GNAT"/>
    <property type="match status" value="1"/>
</dbReference>
<evidence type="ECO:0000313" key="2">
    <source>
        <dbReference type="EMBL" id="GHH34496.1"/>
    </source>
</evidence>
<evidence type="ECO:0000313" key="3">
    <source>
        <dbReference type="Proteomes" id="UP000635387"/>
    </source>
</evidence>
<evidence type="ECO:0000259" key="1">
    <source>
        <dbReference type="PROSITE" id="PS51186"/>
    </source>
</evidence>
<dbReference type="Pfam" id="PF00583">
    <property type="entry name" value="Acetyltransf_1"/>
    <property type="match status" value="1"/>
</dbReference>
<dbReference type="InterPro" id="IPR000182">
    <property type="entry name" value="GNAT_dom"/>
</dbReference>
<protein>
    <submittedName>
        <fullName evidence="2">N-acetyltransferase</fullName>
    </submittedName>
</protein>
<accession>A0ABQ3M8U6</accession>
<dbReference type="Proteomes" id="UP000635387">
    <property type="component" value="Unassembled WGS sequence"/>
</dbReference>
<dbReference type="InterPro" id="IPR016181">
    <property type="entry name" value="Acyl_CoA_acyltransferase"/>
</dbReference>
<dbReference type="Gene3D" id="3.40.630.30">
    <property type="match status" value="1"/>
</dbReference>
<keyword evidence="3" id="KW-1185">Reference proteome</keyword>
<comment type="caution">
    <text evidence="2">The sequence shown here is derived from an EMBL/GenBank/DDBJ whole genome shotgun (WGS) entry which is preliminary data.</text>
</comment>